<organism evidence="1 2">
    <name type="scientific">Paenibacillus algicola</name>
    <dbReference type="NCBI Taxonomy" id="2565926"/>
    <lineage>
        <taxon>Bacteria</taxon>
        <taxon>Bacillati</taxon>
        <taxon>Bacillota</taxon>
        <taxon>Bacilli</taxon>
        <taxon>Bacillales</taxon>
        <taxon>Paenibacillaceae</taxon>
        <taxon>Paenibacillus</taxon>
    </lineage>
</organism>
<dbReference type="InterPro" id="IPR012349">
    <property type="entry name" value="Split_barrel_FMN-bd"/>
</dbReference>
<evidence type="ECO:0000313" key="1">
    <source>
        <dbReference type="EMBL" id="QCT01142.1"/>
    </source>
</evidence>
<dbReference type="Gene3D" id="2.30.110.10">
    <property type="entry name" value="Electron Transport, Fmn-binding Protein, Chain A"/>
    <property type="match status" value="1"/>
</dbReference>
<dbReference type="KEGG" id="palo:E6C60_0419"/>
<evidence type="ECO:0008006" key="3">
    <source>
        <dbReference type="Google" id="ProtNLM"/>
    </source>
</evidence>
<dbReference type="EMBL" id="CP040396">
    <property type="protein sequence ID" value="QCT01142.1"/>
    <property type="molecule type" value="Genomic_DNA"/>
</dbReference>
<dbReference type="OrthoDB" id="6518717at2"/>
<proteinExistence type="predicted"/>
<name>A0A4P8XFI0_9BACL</name>
<dbReference type="Proteomes" id="UP000300879">
    <property type="component" value="Chromosome"/>
</dbReference>
<reference evidence="1 2" key="1">
    <citation type="submission" date="2019-05" db="EMBL/GenBank/DDBJ databases">
        <authorList>
            <person name="Chen C."/>
        </authorList>
    </citation>
    <scope>NUCLEOTIDE SEQUENCE [LARGE SCALE GENOMIC DNA]</scope>
    <source>
        <strain evidence="1 2">HB172198</strain>
    </source>
</reference>
<gene>
    <name evidence="1" type="ORF">E6C60_0419</name>
</gene>
<dbReference type="SUPFAM" id="SSF50475">
    <property type="entry name" value="FMN-binding split barrel"/>
    <property type="match status" value="1"/>
</dbReference>
<evidence type="ECO:0000313" key="2">
    <source>
        <dbReference type="Proteomes" id="UP000300879"/>
    </source>
</evidence>
<sequence>MSHSIKLPEQLCRLLDGENLEEKQGEGIQLLTQCEDGWPHCAMIGAGEMIALQEDVLRLALWPGTMTTGNVIRTGKATIVLVHGARIYYIRLVLVHLATLASARHPRERFEARMEAIREDTAPYADIVCGVTYRLKQPEEVLARWRETLEELRQ</sequence>
<keyword evidence="2" id="KW-1185">Reference proteome</keyword>
<protein>
    <recommendedName>
        <fullName evidence="3">Pyridoxamine 5'-phosphate oxidase</fullName>
    </recommendedName>
</protein>
<accession>A0A4P8XFI0</accession>
<dbReference type="RefSeq" id="WP_138224255.1">
    <property type="nucleotide sequence ID" value="NZ_CP040396.1"/>
</dbReference>
<dbReference type="AlphaFoldDB" id="A0A4P8XFI0"/>